<keyword evidence="4" id="KW-1185">Reference proteome</keyword>
<dbReference type="InParanoid" id="Q4N3B9"/>
<evidence type="ECO:0000256" key="1">
    <source>
        <dbReference type="SAM" id="Phobius"/>
    </source>
</evidence>
<accession>Q4N3B9</accession>
<dbReference type="GeneID" id="3500848"/>
<dbReference type="RefSeq" id="XP_763703.1">
    <property type="nucleotide sequence ID" value="XM_758610.1"/>
</dbReference>
<dbReference type="VEuPathDB" id="PiroplasmaDB:TpMuguga_04g00068"/>
<keyword evidence="1" id="KW-0472">Membrane</keyword>
<dbReference type="Proteomes" id="UP000001949">
    <property type="component" value="Unassembled WGS sequence"/>
</dbReference>
<gene>
    <name evidence="3" type="ordered locus">TP04_0068</name>
</gene>
<name>Q4N3B9_THEPA</name>
<comment type="caution">
    <text evidence="3">The sequence shown here is derived from an EMBL/GenBank/DDBJ whole genome shotgun (WGS) entry which is preliminary data.</text>
</comment>
<reference evidence="3 4" key="1">
    <citation type="journal article" date="2005" name="Science">
        <title>Genome sequence of Theileria parva, a bovine pathogen that transforms lymphocytes.</title>
        <authorList>
            <person name="Gardner M.J."/>
            <person name="Bishop R."/>
            <person name="Shah T."/>
            <person name="de Villiers E.P."/>
            <person name="Carlton J.M."/>
            <person name="Hall N."/>
            <person name="Ren Q."/>
            <person name="Paulsen I.T."/>
            <person name="Pain A."/>
            <person name="Berriman M."/>
            <person name="Wilson R.J.M."/>
            <person name="Sato S."/>
            <person name="Ralph S.A."/>
            <person name="Mann D.J."/>
            <person name="Xiong Z."/>
            <person name="Shallom S.J."/>
            <person name="Weidman J."/>
            <person name="Jiang L."/>
            <person name="Lynn J."/>
            <person name="Weaver B."/>
            <person name="Shoaibi A."/>
            <person name="Domingo A.R."/>
            <person name="Wasawo D."/>
            <person name="Crabtree J."/>
            <person name="Wortman J.R."/>
            <person name="Haas B."/>
            <person name="Angiuoli S.V."/>
            <person name="Creasy T.H."/>
            <person name="Lu C."/>
            <person name="Suh B."/>
            <person name="Silva J.C."/>
            <person name="Utterback T.R."/>
            <person name="Feldblyum T.V."/>
            <person name="Pertea M."/>
            <person name="Allen J."/>
            <person name="Nierman W.C."/>
            <person name="Taracha E.L.N."/>
            <person name="Salzberg S.L."/>
            <person name="White O.R."/>
            <person name="Fitzhugh H.A."/>
            <person name="Morzaria S."/>
            <person name="Venter J.C."/>
            <person name="Fraser C.M."/>
            <person name="Nene V."/>
        </authorList>
    </citation>
    <scope>NUCLEOTIDE SEQUENCE [LARGE SCALE GENOMIC DNA]</scope>
    <source>
        <strain evidence="3 4">Muguga</strain>
    </source>
</reference>
<keyword evidence="1" id="KW-1133">Transmembrane helix</keyword>
<dbReference type="OMA" id="THCDLLD"/>
<feature type="transmembrane region" description="Helical" evidence="1">
    <location>
        <begin position="196"/>
        <end position="216"/>
    </location>
</feature>
<feature type="signal peptide" evidence="2">
    <location>
        <begin position="1"/>
        <end position="21"/>
    </location>
</feature>
<dbReference type="AlphaFoldDB" id="Q4N3B9"/>
<keyword evidence="1" id="KW-0812">Transmembrane</keyword>
<sequence>MIKGIKVLLFLIFTLNNFIKCDDEDKTVILSTKNVQNLNSSQLLTPLRKYDPDISIIASVNVEGNYGLELRKETFAPLGLGNFTEFRESCDALRKLINETFERIGFDFIDNNKALEQVQSGLWFYIPLLDNTSLEEFVKLVEKNKSERNVTLLITHCDLLDTKQLRKPKAIEDVPKDTKEEGKEELKTTPVIFQQLLVMFFFIVILFFGLSFSLNVKTPSSLLTPQQTKTKLN</sequence>
<organism evidence="3 4">
    <name type="scientific">Theileria parva</name>
    <name type="common">East coast fever infection agent</name>
    <dbReference type="NCBI Taxonomy" id="5875"/>
    <lineage>
        <taxon>Eukaryota</taxon>
        <taxon>Sar</taxon>
        <taxon>Alveolata</taxon>
        <taxon>Apicomplexa</taxon>
        <taxon>Aconoidasida</taxon>
        <taxon>Piroplasmida</taxon>
        <taxon>Theileriidae</taxon>
        <taxon>Theileria</taxon>
    </lineage>
</organism>
<evidence type="ECO:0000256" key="2">
    <source>
        <dbReference type="SAM" id="SignalP"/>
    </source>
</evidence>
<keyword evidence="2" id="KW-0732">Signal</keyword>
<dbReference type="EMBL" id="AAGK01000004">
    <property type="protein sequence ID" value="EAN31420.1"/>
    <property type="molecule type" value="Genomic_DNA"/>
</dbReference>
<feature type="chain" id="PRO_5004240745" evidence="2">
    <location>
        <begin position="22"/>
        <end position="233"/>
    </location>
</feature>
<evidence type="ECO:0000313" key="3">
    <source>
        <dbReference type="EMBL" id="EAN31420.1"/>
    </source>
</evidence>
<dbReference type="KEGG" id="tpv:TP04_0068"/>
<protein>
    <submittedName>
        <fullName evidence="3">Uncharacterized protein</fullName>
    </submittedName>
</protein>
<proteinExistence type="predicted"/>
<dbReference type="SMR" id="Q4N3B9"/>
<evidence type="ECO:0000313" key="4">
    <source>
        <dbReference type="Proteomes" id="UP000001949"/>
    </source>
</evidence>
<dbReference type="eggNOG" id="ENOG502T4X0">
    <property type="taxonomic scope" value="Eukaryota"/>
</dbReference>